<keyword evidence="2" id="KW-1185">Reference proteome</keyword>
<evidence type="ECO:0000313" key="2">
    <source>
        <dbReference type="Proteomes" id="UP001552299"/>
    </source>
</evidence>
<evidence type="ECO:0000313" key="1">
    <source>
        <dbReference type="EMBL" id="KAL0921172.1"/>
    </source>
</evidence>
<sequence length="148" mass="16020">MENAKDCDSYPLLSATKSLSLPEHSKSSLPPLTSVQLSSHAQVAGGDSRCWILSGKFNSGEASPSCSSSSSVSESHKSNSMVLFGEIRYPFFQLEQSSSNSTINGWRRSCSVVHLSFGSRLKHLDTKSFPFSEIHSGIAGMSEENEIL</sequence>
<proteinExistence type="predicted"/>
<gene>
    <name evidence="1" type="ORF">M5K25_008219</name>
</gene>
<accession>A0ABD0VF72</accession>
<protein>
    <submittedName>
        <fullName evidence="1">Uncharacterized protein</fullName>
    </submittedName>
</protein>
<comment type="caution">
    <text evidence="1">The sequence shown here is derived from an EMBL/GenBank/DDBJ whole genome shotgun (WGS) entry which is preliminary data.</text>
</comment>
<dbReference type="AlphaFoldDB" id="A0ABD0VF72"/>
<dbReference type="EMBL" id="JANQDX010000007">
    <property type="protein sequence ID" value="KAL0921172.1"/>
    <property type="molecule type" value="Genomic_DNA"/>
</dbReference>
<organism evidence="1 2">
    <name type="scientific">Dendrobium thyrsiflorum</name>
    <name type="common">Pinecone-like raceme dendrobium</name>
    <name type="synonym">Orchid</name>
    <dbReference type="NCBI Taxonomy" id="117978"/>
    <lineage>
        <taxon>Eukaryota</taxon>
        <taxon>Viridiplantae</taxon>
        <taxon>Streptophyta</taxon>
        <taxon>Embryophyta</taxon>
        <taxon>Tracheophyta</taxon>
        <taxon>Spermatophyta</taxon>
        <taxon>Magnoliopsida</taxon>
        <taxon>Liliopsida</taxon>
        <taxon>Asparagales</taxon>
        <taxon>Orchidaceae</taxon>
        <taxon>Epidendroideae</taxon>
        <taxon>Malaxideae</taxon>
        <taxon>Dendrobiinae</taxon>
        <taxon>Dendrobium</taxon>
    </lineage>
</organism>
<name>A0ABD0VF72_DENTH</name>
<dbReference type="Proteomes" id="UP001552299">
    <property type="component" value="Unassembled WGS sequence"/>
</dbReference>
<reference evidence="1 2" key="1">
    <citation type="journal article" date="2024" name="Plant Biotechnol. J.">
        <title>Dendrobium thyrsiflorum genome and its molecular insights into genes involved in important horticultural traits.</title>
        <authorList>
            <person name="Chen B."/>
            <person name="Wang J.Y."/>
            <person name="Zheng P.J."/>
            <person name="Li K.L."/>
            <person name="Liang Y.M."/>
            <person name="Chen X.F."/>
            <person name="Zhang C."/>
            <person name="Zhao X."/>
            <person name="He X."/>
            <person name="Zhang G.Q."/>
            <person name="Liu Z.J."/>
            <person name="Xu Q."/>
        </authorList>
    </citation>
    <scope>NUCLEOTIDE SEQUENCE [LARGE SCALE GENOMIC DNA]</scope>
    <source>
        <strain evidence="1">GZMU011</strain>
    </source>
</reference>